<reference evidence="5 6" key="1">
    <citation type="journal article" date="2011" name="Stand. Genomic Sci.">
        <title>Non-contiguous finished genome sequence of Bacteroides coprosuis type strain (PC139).</title>
        <authorList>
            <person name="Land M."/>
            <person name="Held B."/>
            <person name="Gronow S."/>
            <person name="Abt B."/>
            <person name="Lucas S."/>
            <person name="Del Rio T.G."/>
            <person name="Nolan M."/>
            <person name="Tice H."/>
            <person name="Cheng J.F."/>
            <person name="Pitluck S."/>
            <person name="Liolios K."/>
            <person name="Pagani I."/>
            <person name="Ivanova N."/>
            <person name="Mavromatis K."/>
            <person name="Mikhailova N."/>
            <person name="Pati A."/>
            <person name="Tapia R."/>
            <person name="Han C."/>
            <person name="Goodwin L."/>
            <person name="Chen A."/>
            <person name="Palaniappan K."/>
            <person name="Hauser L."/>
            <person name="Brambilla E.M."/>
            <person name="Rohde M."/>
            <person name="Goker M."/>
            <person name="Detter J.C."/>
            <person name="Woyke T."/>
            <person name="Bristow J."/>
            <person name="Eisen J.A."/>
            <person name="Markowitz V."/>
            <person name="Hugenholtz P."/>
            <person name="Kyrpides N.C."/>
            <person name="Klenk H.P."/>
            <person name="Lapidus A."/>
        </authorList>
    </citation>
    <scope>NUCLEOTIDE SEQUENCE</scope>
    <source>
        <strain evidence="5 6">DSM 18011</strain>
    </source>
</reference>
<dbReference type="eggNOG" id="COG0312">
    <property type="taxonomic scope" value="Bacteria"/>
</dbReference>
<dbReference type="InterPro" id="IPR035068">
    <property type="entry name" value="TldD/PmbA_N"/>
</dbReference>
<dbReference type="Pfam" id="PF01523">
    <property type="entry name" value="PmbA_TldD_1st"/>
    <property type="match status" value="1"/>
</dbReference>
<dbReference type="Pfam" id="PF19290">
    <property type="entry name" value="PmbA_TldD_2nd"/>
    <property type="match status" value="1"/>
</dbReference>
<comment type="similarity">
    <text evidence="1">Belongs to the peptidase U62 family.</text>
</comment>
<feature type="domain" description="Metalloprotease TldD/E C-terminal" evidence="3">
    <location>
        <begin position="232"/>
        <end position="438"/>
    </location>
</feature>
<evidence type="ECO:0000259" key="2">
    <source>
        <dbReference type="Pfam" id="PF01523"/>
    </source>
</evidence>
<dbReference type="InterPro" id="IPR045569">
    <property type="entry name" value="Metalloprtase-TldD/E_C"/>
</dbReference>
<sequence length="439" mass="48473">MISTEYKKLSEWAMDFALKNGCQSAKVILQEGVNSSYSLRDAKIETLEQASEMALGFHLYVDGRFGSFSTNRLDKKELEQFIKTGIEATRYLAVDKARTLPTSDRYYKGDLPNLQLYDNSFENIHPDEKVAIAKKVAHEILGKDNRILSVSSSYSDGSSSVYQITSNGFEGETDRSWYNVSSSVSIKGEGEARPSDFWYDSAIYFSDLNTNGIGAKALERTLRKLGQKKVKSGKYTMLIDSLTSSRLLSPLLGATYGNALQQKNSFLEDKLNEKIGSSLFTLYDRPHIKRASGARYFDGEGVATQTREIFTEGVLNTYFIDTYVGNKMGITPTISGPSLLEMKLGPNNLEELISSLDKGILVTAFNGGNSNSSTGDFSFGVEGFLIEHGRLTQPISEMNITGNLITLWASLIGVGNDPKLSSSWRIPSLVFDNVDFSGL</sequence>
<dbReference type="OrthoDB" id="9803618at2"/>
<feature type="domain" description="Metalloprotease TldD/E central" evidence="4">
    <location>
        <begin position="121"/>
        <end position="225"/>
    </location>
</feature>
<dbReference type="InterPro" id="IPR002510">
    <property type="entry name" value="Metalloprtase-TldD/E_N"/>
</dbReference>
<dbReference type="GO" id="GO:0005829">
    <property type="term" value="C:cytosol"/>
    <property type="evidence" value="ECO:0007669"/>
    <property type="project" value="TreeGrafter"/>
</dbReference>
<dbReference type="AlphaFoldDB" id="F3ZRX2"/>
<dbReference type="PANTHER" id="PTHR43421">
    <property type="entry name" value="METALLOPROTEASE PMBA"/>
    <property type="match status" value="1"/>
</dbReference>
<dbReference type="PANTHER" id="PTHR43421:SF1">
    <property type="entry name" value="METALLOPROTEASE PMBA"/>
    <property type="match status" value="1"/>
</dbReference>
<dbReference type="STRING" id="679937.Bcop_0560"/>
<dbReference type="GO" id="GO:0008237">
    <property type="term" value="F:metallopeptidase activity"/>
    <property type="evidence" value="ECO:0007669"/>
    <property type="project" value="InterPro"/>
</dbReference>
<evidence type="ECO:0000256" key="1">
    <source>
        <dbReference type="ARBA" id="ARBA00005836"/>
    </source>
</evidence>
<dbReference type="GO" id="GO:0006508">
    <property type="term" value="P:proteolysis"/>
    <property type="evidence" value="ECO:0007669"/>
    <property type="project" value="InterPro"/>
</dbReference>
<accession>F3ZRX2</accession>
<name>F3ZRX2_9BACE</name>
<organism evidence="5 6">
    <name type="scientific">Bacteroides coprosuis DSM 18011</name>
    <dbReference type="NCBI Taxonomy" id="679937"/>
    <lineage>
        <taxon>Bacteria</taxon>
        <taxon>Pseudomonadati</taxon>
        <taxon>Bacteroidota</taxon>
        <taxon>Bacteroidia</taxon>
        <taxon>Bacteroidales</taxon>
        <taxon>Bacteroidaceae</taxon>
        <taxon>Bacteroides</taxon>
    </lineage>
</organism>
<feature type="domain" description="Metalloprotease TldD/E N-terminal" evidence="2">
    <location>
        <begin position="26"/>
        <end position="88"/>
    </location>
</feature>
<dbReference type="Gene3D" id="3.30.2290.10">
    <property type="entry name" value="PmbA/TldD superfamily"/>
    <property type="match status" value="1"/>
</dbReference>
<gene>
    <name evidence="5" type="ORF">Bcop_0560</name>
</gene>
<evidence type="ECO:0000259" key="3">
    <source>
        <dbReference type="Pfam" id="PF19289"/>
    </source>
</evidence>
<evidence type="ECO:0000313" key="6">
    <source>
        <dbReference type="Proteomes" id="UP000018439"/>
    </source>
</evidence>
<evidence type="ECO:0000259" key="4">
    <source>
        <dbReference type="Pfam" id="PF19290"/>
    </source>
</evidence>
<proteinExistence type="inferred from homology"/>
<dbReference type="InterPro" id="IPR045570">
    <property type="entry name" value="Metalloprtase-TldD/E_cen_dom"/>
</dbReference>
<dbReference type="InterPro" id="IPR047657">
    <property type="entry name" value="PmbA"/>
</dbReference>
<protein>
    <submittedName>
        <fullName evidence="5">Peptidase U62 modulator of DNA gyrase</fullName>
    </submittedName>
</protein>
<dbReference type="SUPFAM" id="SSF111283">
    <property type="entry name" value="Putative modulator of DNA gyrase, PmbA/TldD"/>
    <property type="match status" value="1"/>
</dbReference>
<dbReference type="Pfam" id="PF19289">
    <property type="entry name" value="PmbA_TldD_3rd"/>
    <property type="match status" value="1"/>
</dbReference>
<keyword evidence="6" id="KW-1185">Reference proteome</keyword>
<evidence type="ECO:0000313" key="5">
    <source>
        <dbReference type="EMBL" id="EGJ70778.1"/>
    </source>
</evidence>
<dbReference type="EMBL" id="CM001167">
    <property type="protein sequence ID" value="EGJ70778.1"/>
    <property type="molecule type" value="Genomic_DNA"/>
</dbReference>
<dbReference type="InterPro" id="IPR036059">
    <property type="entry name" value="TldD/PmbA_sf"/>
</dbReference>
<dbReference type="Proteomes" id="UP000018439">
    <property type="component" value="Chromosome"/>
</dbReference>
<dbReference type="HOGENOM" id="CLU_026425_0_0_10"/>